<evidence type="ECO:0008006" key="6">
    <source>
        <dbReference type="Google" id="ProtNLM"/>
    </source>
</evidence>
<name>A0A0M6WXE3_9FIRM</name>
<evidence type="ECO:0000256" key="2">
    <source>
        <dbReference type="ARBA" id="ARBA00022840"/>
    </source>
</evidence>
<reference evidence="5" key="1">
    <citation type="submission" date="2015-05" db="EMBL/GenBank/DDBJ databases">
        <authorList>
            <consortium name="Pathogen Informatics"/>
        </authorList>
    </citation>
    <scope>NUCLEOTIDE SEQUENCE [LARGE SCALE GENOMIC DNA]</scope>
    <source>
        <strain evidence="5">T1-815</strain>
    </source>
</reference>
<dbReference type="PANTHER" id="PTHR32309:SF31">
    <property type="entry name" value="CAPSULAR EXOPOLYSACCHARIDE FAMILY"/>
    <property type="match status" value="1"/>
</dbReference>
<sequence length="484" mass="54048">MENNRENASAQTETEFEPISLVCDILKNWWVILLGALAGAMLFYVASSMIYVPNYRTQATFVITSRENANAYNNLSSANSMAETFQKILESTIMKKTICEKLDMDKLDADISANVVKGTNMLTLSVTAHSPKDSIDIIKTVMDNYTSISYYTVGTTVLDVLEDPKIPYAPVNPPQNGEMAKKGFFLGMAVCILLFAIWSYMHNTVKQEREVEKKLDARSLGAISYEWKYKTIKEWIKHRKKAVLVDNPLASFRFVESFKMLAARVEYHMSKINGKVLVVTSVCENEGKSSVAGNLAITLAKKGKRIILIDGDIRCPAQYLLLGMSPKKENELGEFLNGRTGANNILLNTERKRLGFIGGKVSYSASTEMLGNRQLPVLIEACSKIVDYVIIDTPPSGMIGDAQIFAQHADAVMVVARQNVTLAEDINEMMDDFRDNHTKVLGVVLNGVMTFQSIADSPVGDHYSRYSRYGRYGRYGKYTNNKEV</sequence>
<feature type="transmembrane region" description="Helical" evidence="3">
    <location>
        <begin position="183"/>
        <end position="201"/>
    </location>
</feature>
<evidence type="ECO:0000313" key="4">
    <source>
        <dbReference type="EMBL" id="CRL41839.1"/>
    </source>
</evidence>
<dbReference type="InterPro" id="IPR050445">
    <property type="entry name" value="Bact_polysacc_biosynth/exp"/>
</dbReference>
<dbReference type="AlphaFoldDB" id="A0A0M6WXE3"/>
<dbReference type="GO" id="GO:0005886">
    <property type="term" value="C:plasma membrane"/>
    <property type="evidence" value="ECO:0007669"/>
    <property type="project" value="TreeGrafter"/>
</dbReference>
<dbReference type="GO" id="GO:0004713">
    <property type="term" value="F:protein tyrosine kinase activity"/>
    <property type="evidence" value="ECO:0007669"/>
    <property type="project" value="TreeGrafter"/>
</dbReference>
<dbReference type="SUPFAM" id="SSF52540">
    <property type="entry name" value="P-loop containing nucleoside triphosphate hydrolases"/>
    <property type="match status" value="1"/>
</dbReference>
<evidence type="ECO:0000313" key="5">
    <source>
        <dbReference type="Proteomes" id="UP000049472"/>
    </source>
</evidence>
<proteinExistence type="predicted"/>
<keyword evidence="5" id="KW-1185">Reference proteome</keyword>
<dbReference type="InterPro" id="IPR005702">
    <property type="entry name" value="Wzc-like_C"/>
</dbReference>
<evidence type="ECO:0000256" key="1">
    <source>
        <dbReference type="ARBA" id="ARBA00022741"/>
    </source>
</evidence>
<keyword evidence="3" id="KW-0472">Membrane</keyword>
<dbReference type="EMBL" id="CVRQ01000053">
    <property type="protein sequence ID" value="CRL41839.1"/>
    <property type="molecule type" value="Genomic_DNA"/>
</dbReference>
<dbReference type="Pfam" id="PF10609">
    <property type="entry name" value="ParA"/>
    <property type="match status" value="1"/>
</dbReference>
<feature type="transmembrane region" description="Helical" evidence="3">
    <location>
        <begin position="29"/>
        <end position="52"/>
    </location>
</feature>
<dbReference type="Proteomes" id="UP000049472">
    <property type="component" value="Unassembled WGS sequence"/>
</dbReference>
<keyword evidence="1" id="KW-0547">Nucleotide-binding</keyword>
<keyword evidence="3" id="KW-1133">Transmembrane helix</keyword>
<gene>
    <name evidence="4" type="ORF">T1815_28091</name>
</gene>
<evidence type="ECO:0000256" key="3">
    <source>
        <dbReference type="SAM" id="Phobius"/>
    </source>
</evidence>
<dbReference type="InterPro" id="IPR033756">
    <property type="entry name" value="YlxH/NBP35"/>
</dbReference>
<dbReference type="NCBIfam" id="TIGR01007">
    <property type="entry name" value="eps_fam"/>
    <property type="match status" value="1"/>
</dbReference>
<dbReference type="RefSeq" id="WP_055062680.1">
    <property type="nucleotide sequence ID" value="NZ_CVRQ01000053.1"/>
</dbReference>
<dbReference type="GO" id="GO:0005524">
    <property type="term" value="F:ATP binding"/>
    <property type="evidence" value="ECO:0007669"/>
    <property type="project" value="UniProtKB-KW"/>
</dbReference>
<dbReference type="CDD" id="cd05387">
    <property type="entry name" value="BY-kinase"/>
    <property type="match status" value="1"/>
</dbReference>
<accession>A0A0M6WXE3</accession>
<protein>
    <recommendedName>
        <fullName evidence="6">Non-specific protein-tyrosine kinase</fullName>
    </recommendedName>
</protein>
<keyword evidence="3" id="KW-0812">Transmembrane</keyword>
<dbReference type="Gene3D" id="3.40.50.300">
    <property type="entry name" value="P-loop containing nucleotide triphosphate hydrolases"/>
    <property type="match status" value="1"/>
</dbReference>
<dbReference type="PANTHER" id="PTHR32309">
    <property type="entry name" value="TYROSINE-PROTEIN KINASE"/>
    <property type="match status" value="1"/>
</dbReference>
<organism evidence="4 5">
    <name type="scientific">Agathobacter rectalis</name>
    <dbReference type="NCBI Taxonomy" id="39491"/>
    <lineage>
        <taxon>Bacteria</taxon>
        <taxon>Bacillati</taxon>
        <taxon>Bacillota</taxon>
        <taxon>Clostridia</taxon>
        <taxon>Lachnospirales</taxon>
        <taxon>Lachnospiraceae</taxon>
        <taxon>Agathobacter</taxon>
    </lineage>
</organism>
<keyword evidence="2" id="KW-0067">ATP-binding</keyword>
<dbReference type="InterPro" id="IPR027417">
    <property type="entry name" value="P-loop_NTPase"/>
</dbReference>